<dbReference type="OrthoDB" id="642895at2759"/>
<evidence type="ECO:0000313" key="2">
    <source>
        <dbReference type="EMBL" id="OCB89482.1"/>
    </source>
</evidence>
<feature type="compositionally biased region" description="Low complexity" evidence="1">
    <location>
        <begin position="597"/>
        <end position="611"/>
    </location>
</feature>
<gene>
    <name evidence="2" type="ORF">A7U60_g3372</name>
</gene>
<sequence length="833" mass="91022">MTISDSSPSRSANEPPLTISSLLDSLHNHLQTQTQLLPTLHAQLGLPQSALTDELNSLHQRLASCVEEQIDLRRQEVDKWMMKCDSVERECIRYTKALGGHTKAVSASVGELRKQQVLPVRHEMLNQYLEKLDHLYKAKVEQLTNLTNRVLSLSNILGSEFFSLDLTEPPPAYGESISDAKQPLREVTSDRFSKMEKELARGKGEINRRLQQLSATFLQMDWLYQELDIPPPSCDDDDLFSAPSTSLQPPTSRIPSLSLKPSDPFLSSVSSISSIATPTPCPRGRGSARGNTPLVPESEPAPDYSRIYANFLSRVVEAENEGKSVESNPLFGLEGVQPTLELLHWAENTKSHLEEIKMRRETHIQAMYDQLEALWKRMGVEDEDIDAFVDNHRGSTEGVVRAYEEELERMLELKRESMSIFVGNARVEIDALWDELMYGEEERAEFAPFTDDEHSEDLLTTHEEEISRLKEEKRRKAPLLASIRKYFEICEGEKELAAAAADQSRLLGRGPRGDPGRLLREEKMRKRLEQELLLSIPAWEESEGRPFLVNGARMLEVLESLGATTRNSNSNQRPGSRAGSVPPRATTPQTGMKRTVSRSGAASSDSESNPSKRARVVSNTSGMTRARPVTASVSSTAKEKETGTLLGRAPFGSSRAANTNTTGLGSSSVQKKTRTPSSTSTSTANSSATRTGSTMQLRSGRTAGIGLGYPSSSSRAATNGNSARRPVAASTSSIPASKAFTLMGVTSAASRSVRGTAASKSRVSPGKKGRTPGGRTPGKAGAAIAVGRSVRNRKESFRPRPSTAFGEGAGLGKASRFGGAFVFSLKEEDEEGC</sequence>
<reference evidence="2" key="1">
    <citation type="submission" date="2016-06" db="EMBL/GenBank/DDBJ databases">
        <title>Draft Genome sequence of the fungus Inonotus baumii.</title>
        <authorList>
            <person name="Zhu H."/>
            <person name="Lin W."/>
        </authorList>
    </citation>
    <scope>NUCLEOTIDE SEQUENCE</scope>
    <source>
        <strain evidence="2">821</strain>
    </source>
</reference>
<feature type="region of interest" description="Disordered" evidence="1">
    <location>
        <begin position="747"/>
        <end position="810"/>
    </location>
</feature>
<evidence type="ECO:0000256" key="1">
    <source>
        <dbReference type="SAM" id="MobiDB-lite"/>
    </source>
</evidence>
<proteinExistence type="predicted"/>
<dbReference type="EMBL" id="LNZH02000155">
    <property type="protein sequence ID" value="OCB89482.1"/>
    <property type="molecule type" value="Genomic_DNA"/>
</dbReference>
<comment type="caution">
    <text evidence="2">The sequence shown here is derived from an EMBL/GenBank/DDBJ whole genome shotgun (WGS) entry which is preliminary data.</text>
</comment>
<dbReference type="GO" id="GO:0051256">
    <property type="term" value="P:mitotic spindle midzone assembly"/>
    <property type="evidence" value="ECO:0007669"/>
    <property type="project" value="TreeGrafter"/>
</dbReference>
<feature type="region of interest" description="Disordered" evidence="1">
    <location>
        <begin position="276"/>
        <end position="300"/>
    </location>
</feature>
<keyword evidence="3" id="KW-1185">Reference proteome</keyword>
<dbReference type="AlphaFoldDB" id="A0A9Q5I1D8"/>
<dbReference type="InterPro" id="IPR007145">
    <property type="entry name" value="MAP65_Ase1_PRC1"/>
</dbReference>
<evidence type="ECO:0008006" key="4">
    <source>
        <dbReference type="Google" id="ProtNLM"/>
    </source>
</evidence>
<evidence type="ECO:0000313" key="3">
    <source>
        <dbReference type="Proteomes" id="UP000757232"/>
    </source>
</evidence>
<dbReference type="PANTHER" id="PTHR19321">
    <property type="entry name" value="PROTEIN REGULATOR OF CYTOKINESIS 1 PRC1-RELATED"/>
    <property type="match status" value="1"/>
</dbReference>
<dbReference type="Pfam" id="PF03999">
    <property type="entry name" value="MAP65_ASE1"/>
    <property type="match status" value="1"/>
</dbReference>
<dbReference type="GO" id="GO:0005737">
    <property type="term" value="C:cytoplasm"/>
    <property type="evidence" value="ECO:0007669"/>
    <property type="project" value="TreeGrafter"/>
</dbReference>
<feature type="region of interest" description="Disordered" evidence="1">
    <location>
        <begin position="234"/>
        <end position="259"/>
    </location>
</feature>
<accession>A0A9Q5I1D8</accession>
<feature type="region of interest" description="Disordered" evidence="1">
    <location>
        <begin position="563"/>
        <end position="732"/>
    </location>
</feature>
<organism evidence="2 3">
    <name type="scientific">Sanghuangporus baumii</name>
    <name type="common">Phellinus baumii</name>
    <dbReference type="NCBI Taxonomy" id="108892"/>
    <lineage>
        <taxon>Eukaryota</taxon>
        <taxon>Fungi</taxon>
        <taxon>Dikarya</taxon>
        <taxon>Basidiomycota</taxon>
        <taxon>Agaricomycotina</taxon>
        <taxon>Agaricomycetes</taxon>
        <taxon>Hymenochaetales</taxon>
        <taxon>Hymenochaetaceae</taxon>
        <taxon>Sanghuangporus</taxon>
    </lineage>
</organism>
<dbReference type="Gene3D" id="1.20.58.1520">
    <property type="match status" value="1"/>
</dbReference>
<name>A0A9Q5I1D8_SANBA</name>
<dbReference type="GO" id="GO:0008017">
    <property type="term" value="F:microtubule binding"/>
    <property type="evidence" value="ECO:0007669"/>
    <property type="project" value="InterPro"/>
</dbReference>
<feature type="compositionally biased region" description="Polar residues" evidence="1">
    <location>
        <begin position="655"/>
        <end position="670"/>
    </location>
</feature>
<feature type="compositionally biased region" description="Polar residues" evidence="1">
    <location>
        <begin position="563"/>
        <end position="574"/>
    </location>
</feature>
<feature type="compositionally biased region" description="Polar residues" evidence="1">
    <location>
        <begin position="710"/>
        <end position="722"/>
    </location>
</feature>
<feature type="compositionally biased region" description="Polar residues" evidence="1">
    <location>
        <begin position="242"/>
        <end position="255"/>
    </location>
</feature>
<dbReference type="Proteomes" id="UP000757232">
    <property type="component" value="Unassembled WGS sequence"/>
</dbReference>
<dbReference type="GO" id="GO:1990023">
    <property type="term" value="C:mitotic spindle midzone"/>
    <property type="evidence" value="ECO:0007669"/>
    <property type="project" value="TreeGrafter"/>
</dbReference>
<feature type="compositionally biased region" description="Low complexity" evidence="1">
    <location>
        <begin position="675"/>
        <end position="694"/>
    </location>
</feature>
<protein>
    <recommendedName>
        <fullName evidence="4">Microtubule associated protein</fullName>
    </recommendedName>
</protein>
<dbReference type="PANTHER" id="PTHR19321:SF41">
    <property type="entry name" value="FASCETTO-RELATED"/>
    <property type="match status" value="1"/>
</dbReference>